<gene>
    <name evidence="4" type="ORF">ACFOMD_08615</name>
</gene>
<accession>A0ABV7X910</accession>
<dbReference type="Pfam" id="PF13174">
    <property type="entry name" value="TPR_6"/>
    <property type="match status" value="1"/>
</dbReference>
<evidence type="ECO:0000313" key="5">
    <source>
        <dbReference type="Proteomes" id="UP001595615"/>
    </source>
</evidence>
<sequence>MVRTMLKSLMCVGLIAVAMPAAAQDLRPTERRIDKLESEMRAVQRKVFPGGDKRYFEPEFQPTDPAAAAPTGVPASSPITDLTARVDALERQLQSMTGQVEQATFKTRQLEEALTKFRTDTEYRLTQLEGGGAATTAGTAPGSPAIIADSAPILPAPRAPATATPKQATPATTTPAGDAEAAYQAAYASVVAKDNAKAVTDLTAFVAKYPKSTRVSMANYWVGRSLIAQGDFERAARVFFDNQQKLPTGDRAQESLYWLGDVLVRMDRAPQACKVYDLANQVYGADMKPALKPQFANARTAAKCAA</sequence>
<keyword evidence="5" id="KW-1185">Reference proteome</keyword>
<evidence type="ECO:0000256" key="1">
    <source>
        <dbReference type="SAM" id="Coils"/>
    </source>
</evidence>
<evidence type="ECO:0000256" key="3">
    <source>
        <dbReference type="SAM" id="SignalP"/>
    </source>
</evidence>
<dbReference type="RefSeq" id="WP_380859885.1">
    <property type="nucleotide sequence ID" value="NZ_JBHRXV010000006.1"/>
</dbReference>
<dbReference type="EMBL" id="JBHRXV010000006">
    <property type="protein sequence ID" value="MFC3712630.1"/>
    <property type="molecule type" value="Genomic_DNA"/>
</dbReference>
<dbReference type="SUPFAM" id="SSF48452">
    <property type="entry name" value="TPR-like"/>
    <property type="match status" value="1"/>
</dbReference>
<comment type="caution">
    <text evidence="4">The sequence shown here is derived from an EMBL/GenBank/DDBJ whole genome shotgun (WGS) entry which is preliminary data.</text>
</comment>
<reference evidence="5" key="1">
    <citation type="journal article" date="2019" name="Int. J. Syst. Evol. Microbiol.">
        <title>The Global Catalogue of Microorganisms (GCM) 10K type strain sequencing project: providing services to taxonomists for standard genome sequencing and annotation.</title>
        <authorList>
            <consortium name="The Broad Institute Genomics Platform"/>
            <consortium name="The Broad Institute Genome Sequencing Center for Infectious Disease"/>
            <person name="Wu L."/>
            <person name="Ma J."/>
        </authorList>
    </citation>
    <scope>NUCLEOTIDE SEQUENCE [LARGE SCALE GENOMIC DNA]</scope>
    <source>
        <strain evidence="5">KCTC 42644</strain>
    </source>
</reference>
<dbReference type="Gene3D" id="1.25.40.10">
    <property type="entry name" value="Tetratricopeptide repeat domain"/>
    <property type="match status" value="1"/>
</dbReference>
<dbReference type="InterPro" id="IPR019734">
    <property type="entry name" value="TPR_rpt"/>
</dbReference>
<feature type="region of interest" description="Disordered" evidence="2">
    <location>
        <begin position="155"/>
        <end position="176"/>
    </location>
</feature>
<keyword evidence="1" id="KW-0175">Coiled coil</keyword>
<dbReference type="InterPro" id="IPR011990">
    <property type="entry name" value="TPR-like_helical_dom_sf"/>
</dbReference>
<feature type="coiled-coil region" evidence="1">
    <location>
        <begin position="79"/>
        <end position="106"/>
    </location>
</feature>
<dbReference type="Proteomes" id="UP001595615">
    <property type="component" value="Unassembled WGS sequence"/>
</dbReference>
<evidence type="ECO:0000256" key="2">
    <source>
        <dbReference type="SAM" id="MobiDB-lite"/>
    </source>
</evidence>
<evidence type="ECO:0000313" key="4">
    <source>
        <dbReference type="EMBL" id="MFC3712630.1"/>
    </source>
</evidence>
<keyword evidence="3" id="KW-0732">Signal</keyword>
<feature type="signal peptide" evidence="3">
    <location>
        <begin position="1"/>
        <end position="23"/>
    </location>
</feature>
<feature type="chain" id="PRO_5045652404" evidence="3">
    <location>
        <begin position="24"/>
        <end position="306"/>
    </location>
</feature>
<protein>
    <submittedName>
        <fullName evidence="4">Tetratricopeptide repeat protein</fullName>
    </submittedName>
</protein>
<proteinExistence type="predicted"/>
<organism evidence="4 5">
    <name type="scientific">Sphingoaurantiacus capsulatus</name>
    <dbReference type="NCBI Taxonomy" id="1771310"/>
    <lineage>
        <taxon>Bacteria</taxon>
        <taxon>Pseudomonadati</taxon>
        <taxon>Pseudomonadota</taxon>
        <taxon>Alphaproteobacteria</taxon>
        <taxon>Sphingomonadales</taxon>
        <taxon>Sphingosinicellaceae</taxon>
        <taxon>Sphingoaurantiacus</taxon>
    </lineage>
</organism>
<name>A0ABV7X910_9SPHN</name>
<feature type="compositionally biased region" description="Low complexity" evidence="2">
    <location>
        <begin position="159"/>
        <end position="176"/>
    </location>
</feature>